<feature type="transmembrane region" description="Helical" evidence="1">
    <location>
        <begin position="86"/>
        <end position="105"/>
    </location>
</feature>
<protein>
    <submittedName>
        <fullName evidence="2">Uncharacterized protein</fullName>
    </submittedName>
</protein>
<organism evidence="2 3">
    <name type="scientific">Lactobacillus equicursoris</name>
    <dbReference type="NCBI Taxonomy" id="420645"/>
    <lineage>
        <taxon>Bacteria</taxon>
        <taxon>Bacillati</taxon>
        <taxon>Bacillota</taxon>
        <taxon>Bacilli</taxon>
        <taxon>Lactobacillales</taxon>
        <taxon>Lactobacillaceae</taxon>
        <taxon>Lactobacillus</taxon>
    </lineage>
</organism>
<feature type="transmembrane region" description="Helical" evidence="1">
    <location>
        <begin position="62"/>
        <end position="80"/>
    </location>
</feature>
<reference evidence="2 3" key="1">
    <citation type="submission" date="2019-08" db="EMBL/GenBank/DDBJ databases">
        <title>In-depth cultivation of the pig gut microbiome towards novel bacterial diversity and tailored functional studies.</title>
        <authorList>
            <person name="Wylensek D."/>
            <person name="Hitch T.C.A."/>
            <person name="Clavel T."/>
        </authorList>
    </citation>
    <scope>NUCLEOTIDE SEQUENCE [LARGE SCALE GENOMIC DNA]</scope>
    <source>
        <strain evidence="2 3">WCA-470BD-2E</strain>
    </source>
</reference>
<sequence length="201" mass="23193">MLLLTLITGSFLAYSASYYYHQQQAVLTNLPGTNHFLSDLQWYFLSGHLAIRSYYTSAKSPLIWLLFLLLLWHLNLLVLYDYYEQAYPTVLLVIPAITGLIRLLILPSSQYLLSNLLFLSILLILAVQGKMGSGDVYFFILLALNFPGQTALRAFLFGSLLAIAHIIPINHFQRPKQNQEAHRHYPLLPYLYWGLNLQFWL</sequence>
<feature type="transmembrane region" description="Helical" evidence="1">
    <location>
        <begin position="151"/>
        <end position="169"/>
    </location>
</feature>
<evidence type="ECO:0000256" key="1">
    <source>
        <dbReference type="SAM" id="Phobius"/>
    </source>
</evidence>
<evidence type="ECO:0000313" key="2">
    <source>
        <dbReference type="EMBL" id="MST79011.1"/>
    </source>
</evidence>
<keyword evidence="1" id="KW-0812">Transmembrane</keyword>
<accession>A0A844FKG0</accession>
<name>A0A844FKG0_9LACO</name>
<keyword evidence="1" id="KW-0472">Membrane</keyword>
<feature type="transmembrane region" description="Helical" evidence="1">
    <location>
        <begin position="112"/>
        <end position="131"/>
    </location>
</feature>
<evidence type="ECO:0000313" key="3">
    <source>
        <dbReference type="Proteomes" id="UP000452141"/>
    </source>
</evidence>
<gene>
    <name evidence="2" type="ORF">FYJ61_00620</name>
</gene>
<comment type="caution">
    <text evidence="2">The sequence shown here is derived from an EMBL/GenBank/DDBJ whole genome shotgun (WGS) entry which is preliminary data.</text>
</comment>
<keyword evidence="1" id="KW-1133">Transmembrane helix</keyword>
<dbReference type="EMBL" id="VUMW01000001">
    <property type="protein sequence ID" value="MST79011.1"/>
    <property type="molecule type" value="Genomic_DNA"/>
</dbReference>
<dbReference type="AlphaFoldDB" id="A0A844FKG0"/>
<proteinExistence type="predicted"/>
<dbReference type="Proteomes" id="UP000452141">
    <property type="component" value="Unassembled WGS sequence"/>
</dbReference>
<dbReference type="RefSeq" id="WP_009558008.1">
    <property type="nucleotide sequence ID" value="NZ_VUMW01000001.1"/>
</dbReference>